<reference evidence="10" key="1">
    <citation type="submission" date="2024-04" db="EMBL/GenBank/DDBJ databases">
        <authorList>
            <person name="Manzano-Marin A."/>
            <person name="Manzano-Marin A."/>
            <person name="Alejandro Manzano Marin A."/>
        </authorList>
    </citation>
    <scope>NUCLEOTIDE SEQUENCE [LARGE SCALE GENOMIC DNA]</scope>
    <source>
        <strain evidence="10">TABTEA</strain>
    </source>
</reference>
<keyword evidence="11" id="KW-1185">Reference proteome</keyword>
<dbReference type="RefSeq" id="WP_341764994.1">
    <property type="nucleotide sequence ID" value="NZ_OZ034688.1"/>
</dbReference>
<feature type="transmembrane region" description="Helical" evidence="9">
    <location>
        <begin position="328"/>
        <end position="355"/>
    </location>
</feature>
<evidence type="ECO:0000313" key="11">
    <source>
        <dbReference type="Proteomes" id="UP001497533"/>
    </source>
</evidence>
<evidence type="ECO:0000313" key="10">
    <source>
        <dbReference type="EMBL" id="CAL1329542.1"/>
    </source>
</evidence>
<evidence type="ECO:0000256" key="2">
    <source>
        <dbReference type="ARBA" id="ARBA00004651"/>
    </source>
</evidence>
<dbReference type="NCBIfam" id="TIGR04408">
    <property type="entry name" value="LptG_lptG"/>
    <property type="match status" value="1"/>
</dbReference>
<dbReference type="InterPro" id="IPR030923">
    <property type="entry name" value="LptG"/>
</dbReference>
<dbReference type="Proteomes" id="UP001497533">
    <property type="component" value="Chromosome"/>
</dbReference>
<feature type="transmembrane region" description="Helical" evidence="9">
    <location>
        <begin position="278"/>
        <end position="296"/>
    </location>
</feature>
<feature type="transmembrane region" description="Helical" evidence="9">
    <location>
        <begin position="46"/>
        <end position="67"/>
    </location>
</feature>
<keyword evidence="4" id="KW-1003">Cell membrane</keyword>
<dbReference type="InterPro" id="IPR005495">
    <property type="entry name" value="LptG/LptF_permease"/>
</dbReference>
<evidence type="ECO:0000256" key="3">
    <source>
        <dbReference type="ARBA" id="ARBA00007725"/>
    </source>
</evidence>
<evidence type="ECO:0000256" key="6">
    <source>
        <dbReference type="ARBA" id="ARBA00022989"/>
    </source>
</evidence>
<accession>A0ABM9NPZ9</accession>
<comment type="subcellular location">
    <subcellularLocation>
        <location evidence="2">Cell membrane</location>
        <topology evidence="2">Multi-pass membrane protein</topology>
    </subcellularLocation>
</comment>
<dbReference type="EMBL" id="OZ034688">
    <property type="protein sequence ID" value="CAL1329542.1"/>
    <property type="molecule type" value="Genomic_DNA"/>
</dbReference>
<name>A0ABM9NPZ9_9GAMM</name>
<evidence type="ECO:0000256" key="7">
    <source>
        <dbReference type="ARBA" id="ARBA00023136"/>
    </source>
</evidence>
<keyword evidence="5 9" id="KW-0812">Transmembrane</keyword>
<dbReference type="PANTHER" id="PTHR33529">
    <property type="entry name" value="SLR0882 PROTEIN-RELATED"/>
    <property type="match status" value="1"/>
</dbReference>
<organism evidence="10 11">
    <name type="scientific">Candidatus Providencia siddallii</name>
    <dbReference type="NCBI Taxonomy" id="1715285"/>
    <lineage>
        <taxon>Bacteria</taxon>
        <taxon>Pseudomonadati</taxon>
        <taxon>Pseudomonadota</taxon>
        <taxon>Gammaproteobacteria</taxon>
        <taxon>Enterobacterales</taxon>
        <taxon>Morganellaceae</taxon>
        <taxon>Providencia</taxon>
    </lineage>
</organism>
<feature type="transmembrane region" description="Helical" evidence="9">
    <location>
        <begin position="101"/>
        <end position="123"/>
    </location>
</feature>
<evidence type="ECO:0000256" key="9">
    <source>
        <dbReference type="SAM" id="Phobius"/>
    </source>
</evidence>
<proteinExistence type="inferred from homology"/>
<dbReference type="PANTHER" id="PTHR33529:SF2">
    <property type="entry name" value="LIPOPOLYSACCHARIDE EXPORT SYSTEM PERMEASE PROTEIN LPTG"/>
    <property type="match status" value="1"/>
</dbReference>
<evidence type="ECO:0000256" key="4">
    <source>
        <dbReference type="ARBA" id="ARBA00022475"/>
    </source>
</evidence>
<feature type="transmembrane region" description="Helical" evidence="9">
    <location>
        <begin position="13"/>
        <end position="34"/>
    </location>
</feature>
<evidence type="ECO:0000256" key="1">
    <source>
        <dbReference type="ARBA" id="ARBA00002265"/>
    </source>
</evidence>
<keyword evidence="7 9" id="KW-0472">Membrane</keyword>
<comment type="similarity">
    <text evidence="3">Belongs to the LptF/LptG family.</text>
</comment>
<dbReference type="Pfam" id="PF03739">
    <property type="entry name" value="LptF_LptG"/>
    <property type="match status" value="1"/>
</dbReference>
<evidence type="ECO:0000256" key="8">
    <source>
        <dbReference type="ARBA" id="ARBA00026081"/>
    </source>
</evidence>
<evidence type="ECO:0000256" key="5">
    <source>
        <dbReference type="ARBA" id="ARBA00022692"/>
    </source>
</evidence>
<sequence>MIFSILDKYIGRIVLFSILTMLFLLVSISSIIKFVEQFRKVGEGDYIVFTAVVFTLLTIPKDIIFFLPMASMLGTLNGLGSLASNSELVVMQASGFTKLKIVLSTFKIAIPLIIVIMFIGEWISPVSEQLARKYRAEKISKNSLIVTDEGIWIKDGCNFVHIQHIKNSISIENISIYFFNKQHQLQSLLFASNGIYDENRNLWLLSNINKSIITDEKKIINLKYVFFDWNTTLTPEKLNIIKLNIDSLSIRGIYKYILYLKENKQNSVMYEITMWKKILIPFSTSVMILMSISFIFGQLKVISAGIRIILGILCGFLFYIFNQLITKWGLFYSISPIIAVLIPSMFFLLLAIFFYRKNIFK</sequence>
<keyword evidence="6 9" id="KW-1133">Transmembrane helix</keyword>
<comment type="function">
    <text evidence="1">Part of the ABC transporter complex LptBFG involved in the translocation of lipopolysaccharide (LPS) from the inner membrane to the outer membrane.</text>
</comment>
<gene>
    <name evidence="10" type="primary">lptG</name>
    <name evidence="10" type="ORF">PRHACTZTBTEA_641</name>
</gene>
<comment type="subunit">
    <text evidence="8">Component of the lipopolysaccharide transport and assembly complex. The LptBFG transporter is composed of two ATP-binding proteins (LptB) and two transmembrane proteins (LptF and LptG).</text>
</comment>
<protein>
    <submittedName>
        <fullName evidence="10">Lipopolysaccharide export system permease protein LptG</fullName>
    </submittedName>
</protein>
<feature type="transmembrane region" description="Helical" evidence="9">
    <location>
        <begin position="302"/>
        <end position="321"/>
    </location>
</feature>